<evidence type="ECO:0000313" key="1">
    <source>
        <dbReference type="EMBL" id="GAG22941.1"/>
    </source>
</evidence>
<organism evidence="1">
    <name type="scientific">marine sediment metagenome</name>
    <dbReference type="NCBI Taxonomy" id="412755"/>
    <lineage>
        <taxon>unclassified sequences</taxon>
        <taxon>metagenomes</taxon>
        <taxon>ecological metagenomes</taxon>
    </lineage>
</organism>
<name>X0XDB0_9ZZZZ</name>
<reference evidence="1" key="1">
    <citation type="journal article" date="2014" name="Front. Microbiol.">
        <title>High frequency of phylogenetically diverse reductive dehalogenase-homologous genes in deep subseafloor sedimentary metagenomes.</title>
        <authorList>
            <person name="Kawai M."/>
            <person name="Futagami T."/>
            <person name="Toyoda A."/>
            <person name="Takaki Y."/>
            <person name="Nishi S."/>
            <person name="Hori S."/>
            <person name="Arai W."/>
            <person name="Tsubouchi T."/>
            <person name="Morono Y."/>
            <person name="Uchiyama I."/>
            <person name="Ito T."/>
            <person name="Fujiyama A."/>
            <person name="Inagaki F."/>
            <person name="Takami H."/>
        </authorList>
    </citation>
    <scope>NUCLEOTIDE SEQUENCE</scope>
    <source>
        <strain evidence="1">Expedition CK06-06</strain>
    </source>
</reference>
<feature type="non-terminal residue" evidence="1">
    <location>
        <position position="1"/>
    </location>
</feature>
<protein>
    <submittedName>
        <fullName evidence="1">Uncharacterized protein</fullName>
    </submittedName>
</protein>
<gene>
    <name evidence="1" type="ORF">S01H1_47622</name>
</gene>
<dbReference type="AlphaFoldDB" id="X0XDB0"/>
<accession>X0XDB0</accession>
<dbReference type="EMBL" id="BARS01030534">
    <property type="protein sequence ID" value="GAG22941.1"/>
    <property type="molecule type" value="Genomic_DNA"/>
</dbReference>
<proteinExistence type="predicted"/>
<sequence>KFFIDKYSFDYALKKLNAFIIDYLHYIDETGRVEEINRDFNKLEQQFNNDTNYHSYVHIGKGNLNISQEIQFNKKYISYIYKAFDLSFLMSNYLQKSLNLTSREIIKNIQFVNYDGFFQNLSHYRDEMSNNLSNLKYENLYEHFKKILGYYYTYRYLIIKEYQNDISSLLKLIYQYIIDDKIIRNIIRIKENAELTPTFKQDIRKDFVVLRNAFNKIYYLCNYSLSMKNILPKNKSDILVDNTLI</sequence>
<comment type="caution">
    <text evidence="1">The sequence shown here is derived from an EMBL/GenBank/DDBJ whole genome shotgun (WGS) entry which is preliminary data.</text>
</comment>